<dbReference type="InterPro" id="IPR023494">
    <property type="entry name" value="Cyt_c_bgen_Ccs1/CcsB/ResB"/>
</dbReference>
<feature type="domain" description="ResB-like" evidence="7">
    <location>
        <begin position="268"/>
        <end position="328"/>
    </location>
</feature>
<keyword evidence="2 6" id="KW-0812">Transmembrane</keyword>
<keyword evidence="5 6" id="KW-0472">Membrane</keyword>
<dbReference type="RefSeq" id="WP_178931393.1">
    <property type="nucleotide sequence ID" value="NZ_JACBAZ010000001.1"/>
</dbReference>
<proteinExistence type="predicted"/>
<dbReference type="GO" id="GO:0016020">
    <property type="term" value="C:membrane"/>
    <property type="evidence" value="ECO:0007669"/>
    <property type="project" value="UniProtKB-SubCell"/>
</dbReference>
<comment type="subcellular location">
    <subcellularLocation>
        <location evidence="1">Membrane</location>
        <topology evidence="1">Multi-pass membrane protein</topology>
    </subcellularLocation>
</comment>
<feature type="transmembrane region" description="Helical" evidence="6">
    <location>
        <begin position="16"/>
        <end position="38"/>
    </location>
</feature>
<dbReference type="InterPro" id="IPR007816">
    <property type="entry name" value="ResB-like_domain"/>
</dbReference>
<accession>A0A851GJM5</accession>
<evidence type="ECO:0000256" key="4">
    <source>
        <dbReference type="ARBA" id="ARBA00022989"/>
    </source>
</evidence>
<feature type="transmembrane region" description="Helical" evidence="6">
    <location>
        <begin position="350"/>
        <end position="369"/>
    </location>
</feature>
<evidence type="ECO:0000256" key="1">
    <source>
        <dbReference type="ARBA" id="ARBA00004141"/>
    </source>
</evidence>
<evidence type="ECO:0000256" key="2">
    <source>
        <dbReference type="ARBA" id="ARBA00022692"/>
    </source>
</evidence>
<dbReference type="AlphaFoldDB" id="A0A851GJM5"/>
<reference evidence="8 9" key="1">
    <citation type="submission" date="2020-07" db="EMBL/GenBank/DDBJ databases">
        <title>Roseicoccus Jingziensis gen. nov., sp. nov., isolated from coastal seawater.</title>
        <authorList>
            <person name="Feng X."/>
        </authorList>
    </citation>
    <scope>NUCLEOTIDE SEQUENCE [LARGE SCALE GENOMIC DNA]</scope>
    <source>
        <strain evidence="8 9">N1E253</strain>
    </source>
</reference>
<dbReference type="GO" id="GO:0017004">
    <property type="term" value="P:cytochrome complex assembly"/>
    <property type="evidence" value="ECO:0007669"/>
    <property type="project" value="UniProtKB-KW"/>
</dbReference>
<gene>
    <name evidence="8" type="ORF">HW115_04670</name>
</gene>
<evidence type="ECO:0000256" key="3">
    <source>
        <dbReference type="ARBA" id="ARBA00022748"/>
    </source>
</evidence>
<sequence>MNPIAKTLRPLASAAIFYYTTLWLVSLVVVGTIAQKYFGLQASLEKYFSAWFIQPMEMPIWLPSGRFTMALILVNLTAKMLFSTKWKWKMAGINITHLGVMILMIGGVMTAYTTIEGNLAIQEGKSSSVFKDFHQLELAVTDHSDPEFDHVTTFSEGFFTEGNTFSDSKVPFTFKVQKHHKNCEPVERTQGKQSPRLKQHATRYQFEALPPDKQDQNAGGIEVEITGVPAEAEGIYLFYFDPRRGGIATTIQGNDGKDYSIQLRPRQYELPFSVHLKDFEKLDHAGTMMARAYSSKVTVTDGDSKDDIKIYMNHPLRRHGYTLYQASFIQPNQSGIETSVFQVVYNKGRYMPYIAIAVITLGLLVHLCIQIPKLLSASAQKPTIGPKEPTKPTEHSI</sequence>
<evidence type="ECO:0000256" key="5">
    <source>
        <dbReference type="ARBA" id="ARBA00023136"/>
    </source>
</evidence>
<evidence type="ECO:0000259" key="7">
    <source>
        <dbReference type="Pfam" id="PF05140"/>
    </source>
</evidence>
<feature type="transmembrane region" description="Helical" evidence="6">
    <location>
        <begin position="90"/>
        <end position="112"/>
    </location>
</feature>
<organism evidence="8 9">
    <name type="scientific">Oceaniferula marina</name>
    <dbReference type="NCBI Taxonomy" id="2748318"/>
    <lineage>
        <taxon>Bacteria</taxon>
        <taxon>Pseudomonadati</taxon>
        <taxon>Verrucomicrobiota</taxon>
        <taxon>Verrucomicrobiia</taxon>
        <taxon>Verrucomicrobiales</taxon>
        <taxon>Verrucomicrobiaceae</taxon>
        <taxon>Oceaniferula</taxon>
    </lineage>
</organism>
<dbReference type="PANTHER" id="PTHR31566:SF0">
    <property type="entry name" value="CYTOCHROME C BIOGENESIS PROTEIN CCS1, CHLOROPLASTIC"/>
    <property type="match status" value="1"/>
</dbReference>
<dbReference type="EMBL" id="JACBAZ010000001">
    <property type="protein sequence ID" value="NWK54890.1"/>
    <property type="molecule type" value="Genomic_DNA"/>
</dbReference>
<dbReference type="Proteomes" id="UP000557872">
    <property type="component" value="Unassembled WGS sequence"/>
</dbReference>
<protein>
    <submittedName>
        <fullName evidence="8">Cytochrome c biogenesis protein ResB</fullName>
    </submittedName>
</protein>
<evidence type="ECO:0000313" key="9">
    <source>
        <dbReference type="Proteomes" id="UP000557872"/>
    </source>
</evidence>
<keyword evidence="3" id="KW-0201">Cytochrome c-type biogenesis</keyword>
<evidence type="ECO:0000313" key="8">
    <source>
        <dbReference type="EMBL" id="NWK54890.1"/>
    </source>
</evidence>
<comment type="caution">
    <text evidence="8">The sequence shown here is derived from an EMBL/GenBank/DDBJ whole genome shotgun (WGS) entry which is preliminary data.</text>
</comment>
<name>A0A851GJM5_9BACT</name>
<keyword evidence="4 6" id="KW-1133">Transmembrane helix</keyword>
<evidence type="ECO:0000256" key="6">
    <source>
        <dbReference type="SAM" id="Phobius"/>
    </source>
</evidence>
<dbReference type="Pfam" id="PF05140">
    <property type="entry name" value="ResB"/>
    <property type="match status" value="1"/>
</dbReference>
<keyword evidence="9" id="KW-1185">Reference proteome</keyword>
<dbReference type="PANTHER" id="PTHR31566">
    <property type="entry name" value="CYTOCHROME C BIOGENESIS PROTEIN CCS1, CHLOROPLASTIC"/>
    <property type="match status" value="1"/>
</dbReference>
<feature type="transmembrane region" description="Helical" evidence="6">
    <location>
        <begin position="58"/>
        <end position="78"/>
    </location>
</feature>